<dbReference type="EMBL" id="CAADRA010007482">
    <property type="protein sequence ID" value="VFU01511.1"/>
    <property type="molecule type" value="Genomic_DNA"/>
</dbReference>
<organism evidence="4 5">
    <name type="scientific">Aphanomyces stellatus</name>
    <dbReference type="NCBI Taxonomy" id="120398"/>
    <lineage>
        <taxon>Eukaryota</taxon>
        <taxon>Sar</taxon>
        <taxon>Stramenopiles</taxon>
        <taxon>Oomycota</taxon>
        <taxon>Saprolegniomycetes</taxon>
        <taxon>Saprolegniales</taxon>
        <taxon>Verrucalvaceae</taxon>
        <taxon>Aphanomyces</taxon>
    </lineage>
</organism>
<dbReference type="AlphaFoldDB" id="A0A485LS85"/>
<feature type="transmembrane region" description="Helical" evidence="2">
    <location>
        <begin position="333"/>
        <end position="352"/>
    </location>
</feature>
<keyword evidence="2" id="KW-0472">Membrane</keyword>
<evidence type="ECO:0000313" key="4">
    <source>
        <dbReference type="EMBL" id="VFU01511.1"/>
    </source>
</evidence>
<dbReference type="EMBL" id="VJMH01007456">
    <property type="protein sequence ID" value="KAF0683024.1"/>
    <property type="molecule type" value="Genomic_DNA"/>
</dbReference>
<dbReference type="Proteomes" id="UP000332933">
    <property type="component" value="Unassembled WGS sequence"/>
</dbReference>
<feature type="region of interest" description="Disordered" evidence="1">
    <location>
        <begin position="176"/>
        <end position="264"/>
    </location>
</feature>
<evidence type="ECO:0000256" key="2">
    <source>
        <dbReference type="SAM" id="Phobius"/>
    </source>
</evidence>
<reference evidence="3" key="2">
    <citation type="submission" date="2019-06" db="EMBL/GenBank/DDBJ databases">
        <title>Genomics analysis of Aphanomyces spp. identifies a new class of oomycete effector associated with host adaptation.</title>
        <authorList>
            <person name="Gaulin E."/>
        </authorList>
    </citation>
    <scope>NUCLEOTIDE SEQUENCE</scope>
    <source>
        <strain evidence="3">CBS 578.67</strain>
    </source>
</reference>
<gene>
    <name evidence="4" type="primary">Aste57867_24877</name>
    <name evidence="3" type="ORF">As57867_024799</name>
    <name evidence="4" type="ORF">ASTE57867_24877</name>
</gene>
<feature type="transmembrane region" description="Helical" evidence="2">
    <location>
        <begin position="279"/>
        <end position="300"/>
    </location>
</feature>
<keyword evidence="5" id="KW-1185">Reference proteome</keyword>
<keyword evidence="2" id="KW-0812">Transmembrane</keyword>
<feature type="compositionally biased region" description="Low complexity" evidence="1">
    <location>
        <begin position="229"/>
        <end position="254"/>
    </location>
</feature>
<reference evidence="4 5" key="1">
    <citation type="submission" date="2019-03" db="EMBL/GenBank/DDBJ databases">
        <authorList>
            <person name="Gaulin E."/>
            <person name="Dumas B."/>
        </authorList>
    </citation>
    <scope>NUCLEOTIDE SEQUENCE [LARGE SCALE GENOMIC DNA]</scope>
    <source>
        <strain evidence="4">CBS 568.67</strain>
    </source>
</reference>
<dbReference type="OrthoDB" id="79141at2759"/>
<proteinExistence type="predicted"/>
<evidence type="ECO:0000313" key="5">
    <source>
        <dbReference type="Proteomes" id="UP000332933"/>
    </source>
</evidence>
<evidence type="ECO:0000313" key="3">
    <source>
        <dbReference type="EMBL" id="KAF0683024.1"/>
    </source>
</evidence>
<sequence>MADIKMPTDDLLSPASKVLSPVTRLDKAKQILDEQQKKRMAALSEKRIREVMTKGAARSLRLPARIPSLKMTNASVAAKSTPLDMSKTILAPRRIPTKLPSESAEAYTARVNAYELERSHELLRRLEDDDYRAKLRVKAEKEKLRPTSNYHLKHLGYAENDEINIYAPFDDASKADKRRPRVSMPQVSTSCVQLHESEPRRHPAHHRNGPSKVDDDDDVPRLIRRKPKASPTSSTKSAFKASPRVVSSSNSPRSGRATPMKARLRPRHVSSTVPLGEGLVPAIAALLLLGMVTAAAYYFVSMERLVAARGRVARVADALLSWLVTHFQDLPSYPLVVLVVCVLGLVLFSNRLSDADERIIERLVVCAKEELLLHATSNLKGHTAIPEAFLREAVLDLLGYKGAVRHHADGLWPSVRTILGKDSRLKCFQAKSKPGVLLWEWIAPQSETAMNRTMAKAKKHASPIDPEAKKLQSRIYIRNKQRMYRQEEKDEVNSLKEQIWRLEGQLIGQDRRRPVKAIPALSWQDISKALGEETTRSVLVHRALKQDVERGKALEATLREWAVSSGLPVTPRAHAVTFSIAHVPLLADPAARRLGFDWLTRIMYFNTERIFAQFHFPSIYSAETLNGDFIVDSTDMDNIQYLWRHQVDIHGAFEQVVAVVRDMRYLSSAGWYNGECVSVPLDQHMLEDGLTRTTYRRERRKTSPPTIGANLLYREFRSAKQCVIVGQSVPLDELIPRLPGRGYRKSMTWIALDKINENVTKMRILGQCGHKYNNGRYIPLEDEAREWDCDLTKVNEAAKEDKLRQDTRISGMEISLSTSQLVEEVRRHSRRCAPLT</sequence>
<evidence type="ECO:0000256" key="1">
    <source>
        <dbReference type="SAM" id="MobiDB-lite"/>
    </source>
</evidence>
<protein>
    <submittedName>
        <fullName evidence="4">Aste57867_24877 protein</fullName>
    </submittedName>
</protein>
<name>A0A485LS85_9STRA</name>
<accession>A0A485LS85</accession>
<keyword evidence="2" id="KW-1133">Transmembrane helix</keyword>